<dbReference type="InterPro" id="IPR036278">
    <property type="entry name" value="Sialidase_sf"/>
</dbReference>
<dbReference type="OrthoDB" id="847524at2"/>
<gene>
    <name evidence="1" type="ORF">FRZ54_13145</name>
</gene>
<dbReference type="Proteomes" id="UP000321479">
    <property type="component" value="Chromosome"/>
</dbReference>
<organism evidence="1 2">
    <name type="scientific">Mucilaginibacter ginsenosidivorans</name>
    <dbReference type="NCBI Taxonomy" id="398053"/>
    <lineage>
        <taxon>Bacteria</taxon>
        <taxon>Pseudomonadati</taxon>
        <taxon>Bacteroidota</taxon>
        <taxon>Sphingobacteriia</taxon>
        <taxon>Sphingobacteriales</taxon>
        <taxon>Sphingobacteriaceae</taxon>
        <taxon>Mucilaginibacter</taxon>
    </lineage>
</organism>
<name>A0A5B8UWR7_9SPHI</name>
<dbReference type="AlphaFoldDB" id="A0A5B8UWR7"/>
<dbReference type="SUPFAM" id="SSF50939">
    <property type="entry name" value="Sialidases"/>
    <property type="match status" value="1"/>
</dbReference>
<evidence type="ECO:0000313" key="2">
    <source>
        <dbReference type="Proteomes" id="UP000321479"/>
    </source>
</evidence>
<sequence>MKIRLTTALFLSVILCAGAIKLPVAKTIGMGYQPQISTDVKGVIRVVFGRNDNIFCATSTDKGASFSTSVLVGHVAQMHLGMARGPQLASSARYSVVTAMDKKGDIHYFVLDHQKGKWQDMGFVNDTRSSAPEGLMNIACDSQDNFYATWLDIRLNKRNNIYFSAMVAGKGSWLKNKLIYRSPDGHVCECCRPSIAVKGSNIAVMFRNWLDGSRDLYLVTSDNKGLAFGNAAKLGKGTWQLNACPMDGGGLTFNADNTINTTWQRQGMVYYCKPGTTEKEVGKGRDCSIISDNGQTIVALTTGDEIKYRNIQTAAETTVGKGSYLKTMVLVGNKVLCIWENDKHIETKIL</sequence>
<dbReference type="RefSeq" id="WP_147032060.1">
    <property type="nucleotide sequence ID" value="NZ_CP042436.1"/>
</dbReference>
<accession>A0A5B8UWR7</accession>
<dbReference type="EMBL" id="CP042436">
    <property type="protein sequence ID" value="QEC63484.1"/>
    <property type="molecule type" value="Genomic_DNA"/>
</dbReference>
<evidence type="ECO:0008006" key="3">
    <source>
        <dbReference type="Google" id="ProtNLM"/>
    </source>
</evidence>
<proteinExistence type="predicted"/>
<dbReference type="KEGG" id="mgin:FRZ54_13145"/>
<evidence type="ECO:0000313" key="1">
    <source>
        <dbReference type="EMBL" id="QEC63484.1"/>
    </source>
</evidence>
<keyword evidence="2" id="KW-1185">Reference proteome</keyword>
<reference evidence="1 2" key="1">
    <citation type="journal article" date="2017" name="Curr. Microbiol.">
        <title>Mucilaginibacter ginsenosidivorans sp. nov., Isolated from Soil of Ginseng Field.</title>
        <authorList>
            <person name="Kim M.M."/>
            <person name="Siddiqi M.Z."/>
            <person name="Im W.T."/>
        </authorList>
    </citation>
    <scope>NUCLEOTIDE SEQUENCE [LARGE SCALE GENOMIC DNA]</scope>
    <source>
        <strain evidence="1 2">Gsoil 3017</strain>
    </source>
</reference>
<protein>
    <recommendedName>
        <fullName evidence="3">Exo-alpha-sialidase</fullName>
    </recommendedName>
</protein>